<evidence type="ECO:0000313" key="1">
    <source>
        <dbReference type="EMBL" id="SVE47254.1"/>
    </source>
</evidence>
<accession>A0A383DSG5</accession>
<organism evidence="1">
    <name type="scientific">marine metagenome</name>
    <dbReference type="NCBI Taxonomy" id="408172"/>
    <lineage>
        <taxon>unclassified sequences</taxon>
        <taxon>metagenomes</taxon>
        <taxon>ecological metagenomes</taxon>
    </lineage>
</organism>
<sequence length="60" mass="6576">MAVAATVLELRSTSYIPLLSQIVTTLKGYFYLDLLLDNNVLSLCNTPSSCKLKQNATPLD</sequence>
<proteinExistence type="predicted"/>
<protein>
    <submittedName>
        <fullName evidence="1">Uncharacterized protein</fullName>
    </submittedName>
</protein>
<dbReference type="EMBL" id="UINC01219677">
    <property type="protein sequence ID" value="SVE47254.1"/>
    <property type="molecule type" value="Genomic_DNA"/>
</dbReference>
<reference evidence="1" key="1">
    <citation type="submission" date="2018-05" db="EMBL/GenBank/DDBJ databases">
        <authorList>
            <person name="Lanie J.A."/>
            <person name="Ng W.-L."/>
            <person name="Kazmierczak K.M."/>
            <person name="Andrzejewski T.M."/>
            <person name="Davidsen T.M."/>
            <person name="Wayne K.J."/>
            <person name="Tettelin H."/>
            <person name="Glass J.I."/>
            <person name="Rusch D."/>
            <person name="Podicherti R."/>
            <person name="Tsui H.-C.T."/>
            <person name="Winkler M.E."/>
        </authorList>
    </citation>
    <scope>NUCLEOTIDE SEQUENCE</scope>
</reference>
<gene>
    <name evidence="1" type="ORF">METZ01_LOCUS500108</name>
</gene>
<name>A0A383DSG5_9ZZZZ</name>
<dbReference type="AlphaFoldDB" id="A0A383DSG5"/>